<dbReference type="Pfam" id="PF12146">
    <property type="entry name" value="Hydrolase_4"/>
    <property type="match status" value="1"/>
</dbReference>
<dbReference type="SUPFAM" id="SSF53474">
    <property type="entry name" value="alpha/beta-Hydrolases"/>
    <property type="match status" value="1"/>
</dbReference>
<proteinExistence type="predicted"/>
<dbReference type="EMBL" id="JAVIDA010000010">
    <property type="protein sequence ID" value="MDQ9071660.1"/>
    <property type="molecule type" value="Genomic_DNA"/>
</dbReference>
<dbReference type="Gene3D" id="3.40.50.1820">
    <property type="entry name" value="alpha/beta hydrolase"/>
    <property type="match status" value="2"/>
</dbReference>
<dbReference type="AlphaFoldDB" id="A0AAW8JKE6"/>
<dbReference type="RefSeq" id="WP_308955983.1">
    <property type="nucleotide sequence ID" value="NZ_JAVICY010000008.1"/>
</dbReference>
<name>A0AAW8JKE6_9GAMM</name>
<protein>
    <submittedName>
        <fullName evidence="2">Alpha/beta fold hydrolase</fullName>
    </submittedName>
</protein>
<organism evidence="2 3">
    <name type="scientific">Acinetobacter gerneri</name>
    <dbReference type="NCBI Taxonomy" id="202952"/>
    <lineage>
        <taxon>Bacteria</taxon>
        <taxon>Pseudomonadati</taxon>
        <taxon>Pseudomonadota</taxon>
        <taxon>Gammaproteobacteria</taxon>
        <taxon>Moraxellales</taxon>
        <taxon>Moraxellaceae</taxon>
        <taxon>Acinetobacter</taxon>
    </lineage>
</organism>
<accession>A0AAW8JKE6</accession>
<dbReference type="InterPro" id="IPR022742">
    <property type="entry name" value="Hydrolase_4"/>
</dbReference>
<comment type="caution">
    <text evidence="2">The sequence shown here is derived from an EMBL/GenBank/DDBJ whole genome shotgun (WGS) entry which is preliminary data.</text>
</comment>
<evidence type="ECO:0000313" key="3">
    <source>
        <dbReference type="Proteomes" id="UP001243195"/>
    </source>
</evidence>
<sequence>MIRQEKIILDTEDHAQFALWKISDPERSAERHVLMIHGTFSDKRICLKFAEYLVEHGYICWILEWRGHGSSPQYHGNYNFETVALYEIKSAVKYLIDHENIQVLYSVNHSGGGVGLTMMLARNPQYQPYFKAAVFFACQSFSAANTGKRKAKLICLKLLSKSLGVLPGKQLGIGPQNESYYMMNQWFNWNIQQRFIGDDQFDYCYAMKSIRMPIYSIASIADDFIAPPEACQMFLDQFENSLSKFECYSLANGNLEDYSHSRIFQSQNAKKEIWPKVIAWLEKFD</sequence>
<dbReference type="InterPro" id="IPR029058">
    <property type="entry name" value="AB_hydrolase_fold"/>
</dbReference>
<dbReference type="GO" id="GO:0016787">
    <property type="term" value="F:hydrolase activity"/>
    <property type="evidence" value="ECO:0007669"/>
    <property type="project" value="UniProtKB-KW"/>
</dbReference>
<dbReference type="Proteomes" id="UP001243195">
    <property type="component" value="Unassembled WGS sequence"/>
</dbReference>
<keyword evidence="2" id="KW-0378">Hydrolase</keyword>
<dbReference type="PANTHER" id="PTHR11005">
    <property type="entry name" value="LYSOSOMAL ACID LIPASE-RELATED"/>
    <property type="match status" value="1"/>
</dbReference>
<reference evidence="2" key="1">
    <citation type="submission" date="2023-08" db="EMBL/GenBank/DDBJ databases">
        <title>Emergence of clinically-relevant ST2 carbapenem-resistant Acinetobacter baumannii strains in hospital sewages in Zhejiang, East of China.</title>
        <authorList>
            <person name="Kaichao C."/>
            <person name="Zhang R."/>
        </authorList>
    </citation>
    <scope>NUCLEOTIDE SEQUENCE</scope>
    <source>
        <strain evidence="2">M-SY-60</strain>
    </source>
</reference>
<evidence type="ECO:0000313" key="2">
    <source>
        <dbReference type="EMBL" id="MDQ9071660.1"/>
    </source>
</evidence>
<feature type="domain" description="Serine aminopeptidase S33" evidence="1">
    <location>
        <begin position="29"/>
        <end position="162"/>
    </location>
</feature>
<evidence type="ECO:0000259" key="1">
    <source>
        <dbReference type="Pfam" id="PF12146"/>
    </source>
</evidence>
<gene>
    <name evidence="2" type="ORF">RFH51_09335</name>
</gene>